<keyword evidence="11" id="KW-0234">DNA repair</keyword>
<keyword evidence="15" id="KW-0269">Exonuclease</keyword>
<keyword evidence="6" id="KW-0227">DNA damage</keyword>
<evidence type="ECO:0000259" key="14">
    <source>
        <dbReference type="PROSITE" id="PS51131"/>
    </source>
</evidence>
<feature type="coiled-coil region" evidence="13">
    <location>
        <begin position="798"/>
        <end position="828"/>
    </location>
</feature>
<dbReference type="PANTHER" id="PTHR32114:SF2">
    <property type="entry name" value="ABC TRANSPORTER ABCH.3"/>
    <property type="match status" value="1"/>
</dbReference>
<dbReference type="Gene3D" id="1.10.287.510">
    <property type="entry name" value="Helix hairpin bin"/>
    <property type="match status" value="1"/>
</dbReference>
<dbReference type="EMBL" id="JTJC03000002">
    <property type="protein sequence ID" value="NHC34652.1"/>
    <property type="molecule type" value="Genomic_DNA"/>
</dbReference>
<feature type="coiled-coil region" evidence="13">
    <location>
        <begin position="311"/>
        <end position="356"/>
    </location>
</feature>
<dbReference type="SUPFAM" id="SSF75712">
    <property type="entry name" value="Rad50 coiled-coil Zn hook"/>
    <property type="match status" value="1"/>
</dbReference>
<sequence length="1008" mass="115986">MIPVQLILKNFLSYRETTLDFSGLHIACICGSNGAGKSSLLEAITWAVWGQSRAVAEDDIIHSGAKEVRVDFLFYSDRHKYRVIRTRYRGQSSSLEFQVETPQGFRSLTEKGVRATQSLILEHVKLDYETFINSAYLRQGRADEFMLKRPNERKEILAELLKLHRYDELEERAKDLSKSFRAQADQLEQTLQSIATQLQQQEAIATQLAEIEAQVNQLQQEQAFDEIQLKSLQVIRSQQQNWEQQLSFLKQQSQNLTADRDRLQQEHLAIESQLAAVAEILDRESEIKAGYQHYQNLLGQEEEFSAKFQEYTHAQQQRTQLQQQLVQQVNELQRQLQRAEGQLVILQQQEQETQQALSKSAEVEAGVLQLAAARDRLANLDRLQLQVSPLIQRRNTLQAQIDKVQARLTAKLEELETQQITLSQQQSTQSQLQQTATEVAVQIEQLEKDKVYIERVREKGQERRHFLERLQEQQREFEKQLGEVEQKIQMLSVPDAVCPLCERPLDEHHWNRVVDKTKEQKRDTEEQFIVVREQLVVTETEIQELRRRYREVAQKLTQYDALREQRGQVIAQLSASDELQSRLEQIAAEKQHLERSLAQGDYAADLQTELNQLNSQLQQLNYSEESHALARSEVDKLRWAEVRQAQIKDAQKRQAQIIARQPEMRTQIDDLSQQIEQYQVESECAKQIAAIASRIDRIGYDPDRHSALRTAIRQAQAWQLSYQQLLSAQEQYPQLEQRSRDLAAAVQARTAERQVIAVQIEEVIQKLEQSPNTTTESQTLESQLAFRRRQLDDRLSQLGRLQQQSQQLAAMQAQHEQQQQQLQVARRQQRVYQELGQAFGKNGIQALMIENLLPQLEAETNQLLARLSANQLHVQFITQKTGRSGRAAKKNAKTIDTLDILIADARGTRPYETYSGGEAFRINFAIRLALARLLAQRAGASLQLLIVDEGFGTQDQEGCDRLIAAVNAIAADFSCILAVTHMPYFKEAFQARIEVVKTQNGSQLSLSM</sequence>
<keyword evidence="16" id="KW-1185">Reference proteome</keyword>
<feature type="binding site" evidence="12">
    <location>
        <position position="501"/>
    </location>
    <ligand>
        <name>Zn(2+)</name>
        <dbReference type="ChEBI" id="CHEBI:29105"/>
    </ligand>
</feature>
<keyword evidence="8 12" id="KW-0862">Zinc</keyword>
<evidence type="ECO:0000256" key="6">
    <source>
        <dbReference type="ARBA" id="ARBA00022763"/>
    </source>
</evidence>
<evidence type="ECO:0000256" key="8">
    <source>
        <dbReference type="ARBA" id="ARBA00022833"/>
    </source>
</evidence>
<dbReference type="GO" id="GO:0046872">
    <property type="term" value="F:metal ion binding"/>
    <property type="evidence" value="ECO:0007669"/>
    <property type="project" value="UniProtKB-UniRule"/>
</dbReference>
<keyword evidence="9" id="KW-0067">ATP-binding</keyword>
<dbReference type="AlphaFoldDB" id="A0A9X5I4P3"/>
<keyword evidence="4 12" id="KW-0479">Metal-binding</keyword>
<reference evidence="15 16" key="1">
    <citation type="journal article" date="2015" name="Genome Announc.">
        <title>Draft Genome Sequence of the Terrestrial Cyanobacterium Scytonema millei VB511283, Isolated from Eastern India.</title>
        <authorList>
            <person name="Sen D."/>
            <person name="Chandrababunaidu M.M."/>
            <person name="Singh D."/>
            <person name="Sanghi N."/>
            <person name="Ghorai A."/>
            <person name="Mishra G.P."/>
            <person name="Madduluri M."/>
            <person name="Adhikary S.P."/>
            <person name="Tripathy S."/>
        </authorList>
    </citation>
    <scope>NUCLEOTIDE SEQUENCE [LARGE SCALE GENOMIC DNA]</scope>
    <source>
        <strain evidence="15 16">VB511283</strain>
    </source>
</reference>
<evidence type="ECO:0000256" key="3">
    <source>
        <dbReference type="ARBA" id="ARBA00013368"/>
    </source>
</evidence>
<dbReference type="GO" id="GO:0004527">
    <property type="term" value="F:exonuclease activity"/>
    <property type="evidence" value="ECO:0007669"/>
    <property type="project" value="UniProtKB-KW"/>
</dbReference>
<organism evidence="15 16">
    <name type="scientific">Scytonema millei VB511283</name>
    <dbReference type="NCBI Taxonomy" id="1245923"/>
    <lineage>
        <taxon>Bacteria</taxon>
        <taxon>Bacillati</taxon>
        <taxon>Cyanobacteriota</taxon>
        <taxon>Cyanophyceae</taxon>
        <taxon>Nostocales</taxon>
        <taxon>Scytonemataceae</taxon>
        <taxon>Scytonema</taxon>
    </lineage>
</organism>
<evidence type="ECO:0000256" key="7">
    <source>
        <dbReference type="ARBA" id="ARBA00022801"/>
    </source>
</evidence>
<keyword evidence="5" id="KW-0547">Nucleotide-binding</keyword>
<evidence type="ECO:0000256" key="5">
    <source>
        <dbReference type="ARBA" id="ARBA00022741"/>
    </source>
</evidence>
<evidence type="ECO:0000256" key="9">
    <source>
        <dbReference type="ARBA" id="ARBA00022840"/>
    </source>
</evidence>
<dbReference type="Pfam" id="PF04423">
    <property type="entry name" value="Rad50_zn_hook"/>
    <property type="match status" value="1"/>
</dbReference>
<evidence type="ECO:0000256" key="12">
    <source>
        <dbReference type="PROSITE-ProRule" id="PRU00471"/>
    </source>
</evidence>
<evidence type="ECO:0000256" key="11">
    <source>
        <dbReference type="ARBA" id="ARBA00023204"/>
    </source>
</evidence>
<feature type="coiled-coil region" evidence="13">
    <location>
        <begin position="394"/>
        <end position="487"/>
    </location>
</feature>
<comment type="similarity">
    <text evidence="1">Belongs to the SMC family. SbcC subfamily.</text>
</comment>
<dbReference type="GO" id="GO:0006302">
    <property type="term" value="P:double-strand break repair"/>
    <property type="evidence" value="ECO:0007669"/>
    <property type="project" value="InterPro"/>
</dbReference>
<dbReference type="Pfam" id="PF13476">
    <property type="entry name" value="AAA_23"/>
    <property type="match status" value="1"/>
</dbReference>
<dbReference type="PANTHER" id="PTHR32114">
    <property type="entry name" value="ABC TRANSPORTER ABCH.3"/>
    <property type="match status" value="1"/>
</dbReference>
<evidence type="ECO:0000256" key="10">
    <source>
        <dbReference type="ARBA" id="ARBA00023054"/>
    </source>
</evidence>
<dbReference type="InterPro" id="IPR013134">
    <property type="entry name" value="Zn_hook_RAD50"/>
</dbReference>
<dbReference type="InterPro" id="IPR027417">
    <property type="entry name" value="P-loop_NTPase"/>
</dbReference>
<dbReference type="InterPro" id="IPR038729">
    <property type="entry name" value="Rad50/SbcC_AAA"/>
</dbReference>
<evidence type="ECO:0000256" key="1">
    <source>
        <dbReference type="ARBA" id="ARBA00006930"/>
    </source>
</evidence>
<dbReference type="Gene3D" id="3.40.50.300">
    <property type="entry name" value="P-loop containing nucleotide triphosphate hydrolases"/>
    <property type="match status" value="2"/>
</dbReference>
<keyword evidence="15" id="KW-0540">Nuclease</keyword>
<dbReference type="InterPro" id="IPR004592">
    <property type="entry name" value="SbcC_gammaproteobac_type"/>
</dbReference>
<dbReference type="RefSeq" id="WP_039716798.1">
    <property type="nucleotide sequence ID" value="NZ_JTJC03000002.1"/>
</dbReference>
<dbReference type="NCBIfam" id="TIGR00618">
    <property type="entry name" value="sbcc"/>
    <property type="match status" value="1"/>
</dbReference>
<dbReference type="SUPFAM" id="SSF52540">
    <property type="entry name" value="P-loop containing nucleoside triphosphate hydrolases"/>
    <property type="match status" value="2"/>
</dbReference>
<protein>
    <recommendedName>
        <fullName evidence="3">Nuclease SbcCD subunit C</fullName>
    </recommendedName>
</protein>
<name>A0A9X5I4P3_9CYAN</name>
<keyword evidence="7" id="KW-0378">Hydrolase</keyword>
<gene>
    <name evidence="15" type="primary">sbcC</name>
    <name evidence="15" type="ORF">QH73_0008255</name>
</gene>
<dbReference type="OrthoDB" id="9795626at2"/>
<proteinExistence type="inferred from homology"/>
<accession>A0A9X5I4P3</accession>
<evidence type="ECO:0000313" key="16">
    <source>
        <dbReference type="Proteomes" id="UP000031532"/>
    </source>
</evidence>
<feature type="binding site" evidence="12">
    <location>
        <position position="498"/>
    </location>
    <ligand>
        <name>Zn(2+)</name>
        <dbReference type="ChEBI" id="CHEBI:29105"/>
    </ligand>
</feature>
<evidence type="ECO:0000313" key="15">
    <source>
        <dbReference type="EMBL" id="NHC34652.1"/>
    </source>
</evidence>
<dbReference type="PROSITE" id="PS51131">
    <property type="entry name" value="ZN_HOOK"/>
    <property type="match status" value="1"/>
</dbReference>
<dbReference type="Proteomes" id="UP000031532">
    <property type="component" value="Unassembled WGS sequence"/>
</dbReference>
<comment type="subunit">
    <text evidence="2">Heterodimer of SbcC and SbcD.</text>
</comment>
<feature type="coiled-coil region" evidence="13">
    <location>
        <begin position="535"/>
        <end position="623"/>
    </location>
</feature>
<evidence type="ECO:0000256" key="2">
    <source>
        <dbReference type="ARBA" id="ARBA00011322"/>
    </source>
</evidence>
<feature type="coiled-coil region" evidence="13">
    <location>
        <begin position="166"/>
        <end position="273"/>
    </location>
</feature>
<feature type="domain" description="Zinc-hook" evidence="14">
    <location>
        <begin position="446"/>
        <end position="557"/>
    </location>
</feature>
<evidence type="ECO:0000256" key="13">
    <source>
        <dbReference type="SAM" id="Coils"/>
    </source>
</evidence>
<comment type="caution">
    <text evidence="15">The sequence shown here is derived from an EMBL/GenBank/DDBJ whole genome shotgun (WGS) entry which is preliminary data.</text>
</comment>
<evidence type="ECO:0000256" key="4">
    <source>
        <dbReference type="ARBA" id="ARBA00022723"/>
    </source>
</evidence>
<keyword evidence="10 13" id="KW-0175">Coiled coil</keyword>
<dbReference type="Pfam" id="PF13558">
    <property type="entry name" value="SbcC_Walker_B"/>
    <property type="match status" value="1"/>
</dbReference>
<dbReference type="GO" id="GO:0016887">
    <property type="term" value="F:ATP hydrolysis activity"/>
    <property type="evidence" value="ECO:0007669"/>
    <property type="project" value="InterPro"/>
</dbReference>
<feature type="coiled-coil region" evidence="13">
    <location>
        <begin position="661"/>
        <end position="688"/>
    </location>
</feature>
<dbReference type="GO" id="GO:0005524">
    <property type="term" value="F:ATP binding"/>
    <property type="evidence" value="ECO:0007669"/>
    <property type="project" value="UniProtKB-KW"/>
</dbReference>